<feature type="transmembrane region" description="Helical" evidence="2">
    <location>
        <begin position="20"/>
        <end position="41"/>
    </location>
</feature>
<gene>
    <name evidence="3" type="ORF">DARMORV10_A02P12720.1</name>
</gene>
<organism evidence="3">
    <name type="scientific">Brassica napus</name>
    <name type="common">Rape</name>
    <dbReference type="NCBI Taxonomy" id="3708"/>
    <lineage>
        <taxon>Eukaryota</taxon>
        <taxon>Viridiplantae</taxon>
        <taxon>Streptophyta</taxon>
        <taxon>Embryophyta</taxon>
        <taxon>Tracheophyta</taxon>
        <taxon>Spermatophyta</taxon>
        <taxon>Magnoliopsida</taxon>
        <taxon>eudicotyledons</taxon>
        <taxon>Gunneridae</taxon>
        <taxon>Pentapetalae</taxon>
        <taxon>rosids</taxon>
        <taxon>malvids</taxon>
        <taxon>Brassicales</taxon>
        <taxon>Brassicaceae</taxon>
        <taxon>Brassiceae</taxon>
        <taxon>Brassica</taxon>
    </lineage>
</organism>
<dbReference type="InterPro" id="IPR038770">
    <property type="entry name" value="Na+/solute_symporter_sf"/>
</dbReference>
<keyword evidence="2" id="KW-0472">Membrane</keyword>
<keyword evidence="2" id="KW-0812">Transmembrane</keyword>
<proteinExistence type="predicted"/>
<protein>
    <submittedName>
        <fullName evidence="3">(rape) hypothetical protein</fullName>
    </submittedName>
</protein>
<sequence length="197" mass="21031">MPTTLSSGVALTHLAGGNSALALAVTVASNLLGILTIPFWVSRYIAGGVGVSFPTDQLFRSLIVTLLIPLIIGKVRPSFCFANFVDNNRKLFSRMNAICLSLHSMLFQSASSQVFQVIIIVRTPKEMALAVLLVASQKTLPVMVAVVEQLRGAFGEPGLLVLPCVAAHLNQIMIDSILVNVWLRKSNNASSTGVKTA</sequence>
<dbReference type="EMBL" id="HG994356">
    <property type="protein sequence ID" value="CAF2138279.1"/>
    <property type="molecule type" value="Genomic_DNA"/>
</dbReference>
<keyword evidence="2" id="KW-1133">Transmembrane helix</keyword>
<dbReference type="GO" id="GO:0016020">
    <property type="term" value="C:membrane"/>
    <property type="evidence" value="ECO:0007669"/>
    <property type="project" value="UniProtKB-SubCell"/>
</dbReference>
<evidence type="ECO:0000256" key="1">
    <source>
        <dbReference type="ARBA" id="ARBA00004141"/>
    </source>
</evidence>
<name>A0A816WTG3_BRANA</name>
<reference evidence="3" key="1">
    <citation type="submission" date="2021-01" db="EMBL/GenBank/DDBJ databases">
        <authorList>
            <consortium name="Genoscope - CEA"/>
            <person name="William W."/>
        </authorList>
    </citation>
    <scope>NUCLEOTIDE SEQUENCE</scope>
</reference>
<comment type="subcellular location">
    <subcellularLocation>
        <location evidence="1">Membrane</location>
        <topology evidence="1">Multi-pass membrane protein</topology>
    </subcellularLocation>
</comment>
<dbReference type="PANTHER" id="PTHR18640">
    <property type="entry name" value="SOLUTE CARRIER FAMILY 10 MEMBER 7"/>
    <property type="match status" value="1"/>
</dbReference>
<dbReference type="Gene3D" id="1.20.1530.20">
    <property type="match status" value="1"/>
</dbReference>
<evidence type="ECO:0000256" key="2">
    <source>
        <dbReference type="SAM" id="Phobius"/>
    </source>
</evidence>
<evidence type="ECO:0000313" key="3">
    <source>
        <dbReference type="EMBL" id="CAF2138279.1"/>
    </source>
</evidence>
<accession>A0A816WTG3</accession>
<dbReference type="PANTHER" id="PTHR18640:SF10">
    <property type="entry name" value="SODIUM_METABOLITE COTRANSPORTER BASS4, CHLOROPLASTIC-RELATED"/>
    <property type="match status" value="1"/>
</dbReference>
<dbReference type="Proteomes" id="UP001295469">
    <property type="component" value="Chromosome A02"/>
</dbReference>
<feature type="transmembrane region" description="Helical" evidence="2">
    <location>
        <begin position="61"/>
        <end position="85"/>
    </location>
</feature>
<dbReference type="InterPro" id="IPR016833">
    <property type="entry name" value="Put_Na-Bile_cotransptr"/>
</dbReference>
<dbReference type="Pfam" id="PF13593">
    <property type="entry name" value="SBF_like"/>
    <property type="match status" value="2"/>
</dbReference>
<dbReference type="AlphaFoldDB" id="A0A816WTG3"/>